<dbReference type="EMBL" id="JBDKWZ010000001">
    <property type="protein sequence ID" value="MEN7546810.1"/>
    <property type="molecule type" value="Genomic_DNA"/>
</dbReference>
<dbReference type="Pfam" id="PF04338">
    <property type="entry name" value="DUF481"/>
    <property type="match status" value="1"/>
</dbReference>
<feature type="signal peptide" evidence="1">
    <location>
        <begin position="1"/>
        <end position="19"/>
    </location>
</feature>
<sequence length="253" mass="29254">MKKAFLLISLHFVCIALQAQILNIEKSRLDNDTTGWLGSFEVQIDLVKQEQHTLDLGSNLHALRLTPKNAYMVIADIEIVRSEKEDLISNGYLHMRMTMNFKRKLSEELFGQIQYNDVLGMQHRYLGGAGARLTLLDRKKIAMAFSAGVMYEVENWKSEEEISEINNTLWKSTSYLSLRWKVSENVDFNMINYYQARFTDFFAPRVSSDINLRFKINKRFSFGSKFSVIYDAAPVVPISNLIYSLKNGLSYNF</sequence>
<dbReference type="InterPro" id="IPR007433">
    <property type="entry name" value="DUF481"/>
</dbReference>
<gene>
    <name evidence="2" type="ORF">AAG747_02745</name>
</gene>
<dbReference type="RefSeq" id="WP_346819591.1">
    <property type="nucleotide sequence ID" value="NZ_JBDKWZ010000001.1"/>
</dbReference>
<keyword evidence="1" id="KW-0732">Signal</keyword>
<comment type="caution">
    <text evidence="2">The sequence shown here is derived from an EMBL/GenBank/DDBJ whole genome shotgun (WGS) entry which is preliminary data.</text>
</comment>
<name>A0AAW9S320_9BACT</name>
<feature type="chain" id="PRO_5043723789" evidence="1">
    <location>
        <begin position="20"/>
        <end position="253"/>
    </location>
</feature>
<dbReference type="AlphaFoldDB" id="A0AAW9S320"/>
<evidence type="ECO:0000313" key="3">
    <source>
        <dbReference type="Proteomes" id="UP001403385"/>
    </source>
</evidence>
<protein>
    <submittedName>
        <fullName evidence="2">DUF481 domain-containing protein</fullName>
    </submittedName>
</protein>
<keyword evidence="3" id="KW-1185">Reference proteome</keyword>
<evidence type="ECO:0000313" key="2">
    <source>
        <dbReference type="EMBL" id="MEN7546810.1"/>
    </source>
</evidence>
<reference evidence="2 3" key="1">
    <citation type="submission" date="2024-04" db="EMBL/GenBank/DDBJ databases">
        <title>Novel genus in family Flammeovirgaceae.</title>
        <authorList>
            <person name="Nguyen T.H."/>
            <person name="Vuong T.Q."/>
            <person name="Le H."/>
            <person name="Kim S.-G."/>
        </authorList>
    </citation>
    <scope>NUCLEOTIDE SEQUENCE [LARGE SCALE GENOMIC DNA]</scope>
    <source>
        <strain evidence="2 3">JCM 23209</strain>
    </source>
</reference>
<accession>A0AAW9S320</accession>
<organism evidence="2 3">
    <name type="scientific">Rapidithrix thailandica</name>
    <dbReference type="NCBI Taxonomy" id="413964"/>
    <lineage>
        <taxon>Bacteria</taxon>
        <taxon>Pseudomonadati</taxon>
        <taxon>Bacteroidota</taxon>
        <taxon>Cytophagia</taxon>
        <taxon>Cytophagales</taxon>
        <taxon>Flammeovirgaceae</taxon>
        <taxon>Rapidithrix</taxon>
    </lineage>
</organism>
<dbReference type="Proteomes" id="UP001403385">
    <property type="component" value="Unassembled WGS sequence"/>
</dbReference>
<proteinExistence type="predicted"/>
<evidence type="ECO:0000256" key="1">
    <source>
        <dbReference type="SAM" id="SignalP"/>
    </source>
</evidence>